<evidence type="ECO:0000256" key="14">
    <source>
        <dbReference type="ARBA" id="ARBA00038949"/>
    </source>
</evidence>
<keyword evidence="12 17" id="KW-0472">Membrane</keyword>
<comment type="caution">
    <text evidence="18">The sequence shown here is derived from an EMBL/GenBank/DDBJ whole genome shotgun (WGS) entry which is preliminary data.</text>
</comment>
<evidence type="ECO:0000256" key="2">
    <source>
        <dbReference type="ARBA" id="ARBA00004323"/>
    </source>
</evidence>
<dbReference type="GO" id="GO:0000139">
    <property type="term" value="C:Golgi membrane"/>
    <property type="evidence" value="ECO:0007669"/>
    <property type="project" value="UniProtKB-SubCell"/>
</dbReference>
<dbReference type="AlphaFoldDB" id="A0AAW2Z6V7"/>
<dbReference type="InterPro" id="IPR004139">
    <property type="entry name" value="Glyco_trans_13"/>
</dbReference>
<sequence length="436" mass="50539">KENVNTDNRQTGVLNVVLNIVSSRAYRRAQYFIFACWIVFIIYSFSKYGESIMARRMEDEEYFPKHKPRINKKVINLGDDGIKLVPKAVPISTDIIPIVVFAYQRDEYLKKCLDTIFKYLPKKGFQVFVSQDGNHEGVANTARSYGDKVTLFQRERKIIIEGKPLAPEGYYSLAQHYKFAIDKIFNLNKAFKKIIILEEDIEVAVDFFDYFSATAPLLDKDTSLFCVSAWNDNGMNAFVNDNRALYRSDFFPGLGWMTTRKFWEEVGPKWPLGFWDDWLRDPDVRKGRACIRPEISRTYTFGAKGVSLGQFYEQYLKHIKLNQVPVDWSGVDLSYLEKDIYDRNLINDCENAESIHVDNLSKYDDKNKHFKMYYSNTVDFESISKKIGIMSDIKAGVPRGAYGGVVTFKYKTNVLHIVPDKGAMKPVTYKNERPYK</sequence>
<evidence type="ECO:0000313" key="19">
    <source>
        <dbReference type="Proteomes" id="UP001431209"/>
    </source>
</evidence>
<keyword evidence="7 17" id="KW-0812">Transmembrane</keyword>
<dbReference type="Proteomes" id="UP001431209">
    <property type="component" value="Unassembled WGS sequence"/>
</dbReference>
<organism evidence="18 19">
    <name type="scientific">Acrasis kona</name>
    <dbReference type="NCBI Taxonomy" id="1008807"/>
    <lineage>
        <taxon>Eukaryota</taxon>
        <taxon>Discoba</taxon>
        <taxon>Heterolobosea</taxon>
        <taxon>Tetramitia</taxon>
        <taxon>Eutetramitia</taxon>
        <taxon>Acrasidae</taxon>
        <taxon>Acrasis</taxon>
    </lineage>
</organism>
<dbReference type="PANTHER" id="PTHR10468">
    <property type="entry name" value="PROTEIN O-LINKED-MANNOSE BETA-1,2-N-ACETYLGLUCOSAMINYLTRANSFERASE 1/ALPHA-1,3-MANNOSYL-GLYCOPROTEIN 2-BETA-N-ACETYLGLUCOSAMINYLTRANSFERASE"/>
    <property type="match status" value="1"/>
</dbReference>
<accession>A0AAW2Z6V7</accession>
<dbReference type="InterPro" id="IPR029044">
    <property type="entry name" value="Nucleotide-diphossugar_trans"/>
</dbReference>
<keyword evidence="5" id="KW-0328">Glycosyltransferase</keyword>
<comment type="cofactor">
    <cofactor evidence="1">
        <name>Mn(2+)</name>
        <dbReference type="ChEBI" id="CHEBI:29035"/>
    </cofactor>
</comment>
<comment type="similarity">
    <text evidence="4">Belongs to the glycosyltransferase 13 family.</text>
</comment>
<comment type="catalytic activity">
    <reaction evidence="16">
        <text>N(4)-(alpha-D-Man-(1-&gt;3)-[alpha-D-Man-(1-&gt;3)-[alpha-D-Man-(1-&gt;6)]-alpha-D-Man-(1-&gt;6)]-beta-D-Man-(1-&gt;4)-beta-D-GlcNAc-(1-&gt;4)-beta-D-GlcNAc)-L-asparaginyl-[protein] (N-glucan mannose isomer 5A1,2) + UDP-N-acetyl-alpha-D-glucosamine = N(4)-{beta-D-GlcNAc-(1-&gt;2)-alpha-D-Man-(1-&gt;3)-[alpha-D-Man-(1-&gt;3)-[alpha-D-Man-(1-&gt;6)]-alpha-D-Man-(1-&gt;6)]-beta-D-Man-(1-&gt;4)-beta-D-GlcNAc-(1-&gt;4)-beta-D-GlcNAc}-L-asparaginyl-[protein] + UDP + H(+)</text>
        <dbReference type="Rhea" id="RHEA:11456"/>
        <dbReference type="Rhea" id="RHEA-COMP:14367"/>
        <dbReference type="Rhea" id="RHEA-COMP:14368"/>
        <dbReference type="ChEBI" id="CHEBI:15378"/>
        <dbReference type="ChEBI" id="CHEBI:57705"/>
        <dbReference type="ChEBI" id="CHEBI:58223"/>
        <dbReference type="ChEBI" id="CHEBI:59087"/>
        <dbReference type="ChEBI" id="CHEBI:60625"/>
        <dbReference type="EC" id="2.4.1.101"/>
    </reaction>
</comment>
<evidence type="ECO:0000256" key="6">
    <source>
        <dbReference type="ARBA" id="ARBA00022679"/>
    </source>
</evidence>
<dbReference type="Gene3D" id="3.90.550.10">
    <property type="entry name" value="Spore Coat Polysaccharide Biosynthesis Protein SpsA, Chain A"/>
    <property type="match status" value="1"/>
</dbReference>
<evidence type="ECO:0000256" key="16">
    <source>
        <dbReference type="ARBA" id="ARBA00049421"/>
    </source>
</evidence>
<keyword evidence="11" id="KW-0333">Golgi apparatus</keyword>
<dbReference type="GO" id="GO:0003827">
    <property type="term" value="F:alpha-1,3-mannosylglycoprotein 2-beta-N-acetylglucosaminyltransferase activity"/>
    <property type="evidence" value="ECO:0007669"/>
    <property type="project" value="UniProtKB-EC"/>
</dbReference>
<dbReference type="Pfam" id="PF03071">
    <property type="entry name" value="GNT-I"/>
    <property type="match status" value="1"/>
</dbReference>
<feature type="transmembrane region" description="Helical" evidence="17">
    <location>
        <begin position="29"/>
        <end position="46"/>
    </location>
</feature>
<evidence type="ECO:0000256" key="15">
    <source>
        <dbReference type="ARBA" id="ARBA00041712"/>
    </source>
</evidence>
<protein>
    <recommendedName>
        <fullName evidence="14">alpha-1,3-mannosyl-glycoprotein 2-beta-N-acetylglucosaminyltransferase</fullName>
        <ecNumber evidence="14">2.4.1.101</ecNumber>
    </recommendedName>
    <alternativeName>
        <fullName evidence="15">N-glycosyl-oligosaccharide-glycoprotein N-acetylglucosaminyltransferase I</fullName>
    </alternativeName>
</protein>
<keyword evidence="13" id="KW-0464">Manganese</keyword>
<comment type="pathway">
    <text evidence="3">Protein modification; protein glycosylation.</text>
</comment>
<evidence type="ECO:0000256" key="8">
    <source>
        <dbReference type="ARBA" id="ARBA00022723"/>
    </source>
</evidence>
<evidence type="ECO:0000256" key="1">
    <source>
        <dbReference type="ARBA" id="ARBA00001936"/>
    </source>
</evidence>
<dbReference type="FunFam" id="3.90.550.10:FF:000252">
    <property type="entry name" value="Protein O-linked-mannose beta-1,2-N-acetylglucosaminyltransferase 1"/>
    <property type="match status" value="1"/>
</dbReference>
<dbReference type="InterPro" id="IPR052261">
    <property type="entry name" value="Glycosyltransferase_13"/>
</dbReference>
<evidence type="ECO:0000256" key="17">
    <source>
        <dbReference type="SAM" id="Phobius"/>
    </source>
</evidence>
<keyword evidence="8" id="KW-0479">Metal-binding</keyword>
<reference evidence="18 19" key="1">
    <citation type="submission" date="2024-03" db="EMBL/GenBank/DDBJ databases">
        <title>The Acrasis kona genome and developmental transcriptomes reveal deep origins of eukaryotic multicellular pathways.</title>
        <authorList>
            <person name="Sheikh S."/>
            <person name="Fu C.-J."/>
            <person name="Brown M.W."/>
            <person name="Baldauf S.L."/>
        </authorList>
    </citation>
    <scope>NUCLEOTIDE SEQUENCE [LARGE SCALE GENOMIC DNA]</scope>
    <source>
        <strain evidence="18 19">ATCC MYA-3509</strain>
    </source>
</reference>
<dbReference type="Gene3D" id="3.10.180.20">
    <property type="entry name" value="N-Acetylglucosaminyltransferase I, Domain 2"/>
    <property type="match status" value="1"/>
</dbReference>
<keyword evidence="6" id="KW-0808">Transferase</keyword>
<evidence type="ECO:0000256" key="12">
    <source>
        <dbReference type="ARBA" id="ARBA00023136"/>
    </source>
</evidence>
<name>A0AAW2Z6V7_9EUKA</name>
<dbReference type="GO" id="GO:0046872">
    <property type="term" value="F:metal ion binding"/>
    <property type="evidence" value="ECO:0007669"/>
    <property type="project" value="UniProtKB-KW"/>
</dbReference>
<evidence type="ECO:0000256" key="9">
    <source>
        <dbReference type="ARBA" id="ARBA00022968"/>
    </source>
</evidence>
<evidence type="ECO:0000256" key="3">
    <source>
        <dbReference type="ARBA" id="ARBA00004922"/>
    </source>
</evidence>
<dbReference type="PANTHER" id="PTHR10468:SF0">
    <property type="entry name" value="ALPHA-1,3-MANNOSYL-GLYCOPROTEIN 2-BETA-N-ACETYLGLUCOSAMINYLTRANSFERASE"/>
    <property type="match status" value="1"/>
</dbReference>
<keyword evidence="9" id="KW-0735">Signal-anchor</keyword>
<dbReference type="SUPFAM" id="SSF53448">
    <property type="entry name" value="Nucleotide-diphospho-sugar transferases"/>
    <property type="match status" value="1"/>
</dbReference>
<dbReference type="EC" id="2.4.1.101" evidence="14"/>
<evidence type="ECO:0000313" key="18">
    <source>
        <dbReference type="EMBL" id="KAL0484649.1"/>
    </source>
</evidence>
<proteinExistence type="inferred from homology"/>
<evidence type="ECO:0000256" key="13">
    <source>
        <dbReference type="ARBA" id="ARBA00023211"/>
    </source>
</evidence>
<feature type="non-terminal residue" evidence="18">
    <location>
        <position position="1"/>
    </location>
</feature>
<evidence type="ECO:0000256" key="7">
    <source>
        <dbReference type="ARBA" id="ARBA00022692"/>
    </source>
</evidence>
<keyword evidence="10 17" id="KW-1133">Transmembrane helix</keyword>
<dbReference type="EMBL" id="JAOPGA020001060">
    <property type="protein sequence ID" value="KAL0484649.1"/>
    <property type="molecule type" value="Genomic_DNA"/>
</dbReference>
<keyword evidence="19" id="KW-1185">Reference proteome</keyword>
<evidence type="ECO:0000256" key="5">
    <source>
        <dbReference type="ARBA" id="ARBA00022676"/>
    </source>
</evidence>
<evidence type="ECO:0000256" key="11">
    <source>
        <dbReference type="ARBA" id="ARBA00023034"/>
    </source>
</evidence>
<gene>
    <name evidence="18" type="ORF">AKO1_003483</name>
</gene>
<comment type="subcellular location">
    <subcellularLocation>
        <location evidence="2">Golgi apparatus membrane</location>
        <topology evidence="2">Single-pass type II membrane protein</topology>
    </subcellularLocation>
</comment>
<evidence type="ECO:0000256" key="4">
    <source>
        <dbReference type="ARBA" id="ARBA00006492"/>
    </source>
</evidence>
<evidence type="ECO:0000256" key="10">
    <source>
        <dbReference type="ARBA" id="ARBA00022989"/>
    </source>
</evidence>